<dbReference type="RefSeq" id="WP_069432394.1">
    <property type="nucleotide sequence ID" value="NZ_MEHA01000043.1"/>
</dbReference>
<accession>A0A1E3U6X7</accession>
<feature type="transmembrane region" description="Helical" evidence="8">
    <location>
        <begin position="67"/>
        <end position="87"/>
    </location>
</feature>
<feature type="transmembrane region" description="Helical" evidence="8">
    <location>
        <begin position="6"/>
        <end position="23"/>
    </location>
</feature>
<evidence type="ECO:0000256" key="8">
    <source>
        <dbReference type="SAM" id="Phobius"/>
    </source>
</evidence>
<dbReference type="PANTHER" id="PTHR36838:SF1">
    <property type="entry name" value="SLR1864 PROTEIN"/>
    <property type="match status" value="1"/>
</dbReference>
<feature type="transmembrane region" description="Helical" evidence="8">
    <location>
        <begin position="94"/>
        <end position="112"/>
    </location>
</feature>
<dbReference type="Proteomes" id="UP000094271">
    <property type="component" value="Unassembled WGS sequence"/>
</dbReference>
<dbReference type="Gene3D" id="1.20.1530.20">
    <property type="match status" value="1"/>
</dbReference>
<dbReference type="Pfam" id="PF03547">
    <property type="entry name" value="Mem_trans"/>
    <property type="match status" value="1"/>
</dbReference>
<evidence type="ECO:0000256" key="5">
    <source>
        <dbReference type="ARBA" id="ARBA00022692"/>
    </source>
</evidence>
<keyword evidence="5 8" id="KW-0812">Transmembrane</keyword>
<proteinExistence type="inferred from homology"/>
<keyword evidence="3" id="KW-0813">Transport</keyword>
<dbReference type="OrthoDB" id="9798064at2"/>
<comment type="caution">
    <text evidence="9">The sequence shown here is derived from an EMBL/GenBank/DDBJ whole genome shotgun (WGS) entry which is preliminary data.</text>
</comment>
<organism evidence="9 10">
    <name type="scientific">Eisenbergiella tayi</name>
    <dbReference type="NCBI Taxonomy" id="1432052"/>
    <lineage>
        <taxon>Bacteria</taxon>
        <taxon>Bacillati</taxon>
        <taxon>Bacillota</taxon>
        <taxon>Clostridia</taxon>
        <taxon>Lachnospirales</taxon>
        <taxon>Lachnospiraceae</taxon>
        <taxon>Eisenbergiella</taxon>
    </lineage>
</organism>
<dbReference type="EMBL" id="MEHA01000043">
    <property type="protein sequence ID" value="ODR39318.1"/>
    <property type="molecule type" value="Genomic_DNA"/>
</dbReference>
<evidence type="ECO:0000256" key="1">
    <source>
        <dbReference type="ARBA" id="ARBA00004651"/>
    </source>
</evidence>
<comment type="similarity">
    <text evidence="2">Belongs to the auxin efflux carrier (TC 2.A.69) family.</text>
</comment>
<evidence type="ECO:0000313" key="10">
    <source>
        <dbReference type="Proteomes" id="UP000094271"/>
    </source>
</evidence>
<dbReference type="GO" id="GO:0005886">
    <property type="term" value="C:plasma membrane"/>
    <property type="evidence" value="ECO:0007669"/>
    <property type="project" value="UniProtKB-SubCell"/>
</dbReference>
<comment type="subcellular location">
    <subcellularLocation>
        <location evidence="1">Cell membrane</location>
        <topology evidence="1">Multi-pass membrane protein</topology>
    </subcellularLocation>
</comment>
<dbReference type="InterPro" id="IPR004776">
    <property type="entry name" value="Mem_transp_PIN-like"/>
</dbReference>
<evidence type="ECO:0000256" key="7">
    <source>
        <dbReference type="ARBA" id="ARBA00023136"/>
    </source>
</evidence>
<dbReference type="AlphaFoldDB" id="A0A1E3U6X7"/>
<feature type="transmembrane region" description="Helical" evidence="8">
    <location>
        <begin position="171"/>
        <end position="192"/>
    </location>
</feature>
<dbReference type="PANTHER" id="PTHR36838">
    <property type="entry name" value="AUXIN EFFLUX CARRIER FAMILY PROTEIN"/>
    <property type="match status" value="1"/>
</dbReference>
<name>A0A1E3U6X7_9FIRM</name>
<evidence type="ECO:0000256" key="2">
    <source>
        <dbReference type="ARBA" id="ARBA00010145"/>
    </source>
</evidence>
<dbReference type="GO" id="GO:0055085">
    <property type="term" value="P:transmembrane transport"/>
    <property type="evidence" value="ECO:0007669"/>
    <property type="project" value="InterPro"/>
</dbReference>
<evidence type="ECO:0000256" key="3">
    <source>
        <dbReference type="ARBA" id="ARBA00022448"/>
    </source>
</evidence>
<gene>
    <name evidence="9" type="ORF">BEI59_33370</name>
</gene>
<reference evidence="9 10" key="1">
    <citation type="submission" date="2016-08" db="EMBL/GenBank/DDBJ databases">
        <authorList>
            <person name="Seilhamer J.J."/>
        </authorList>
    </citation>
    <scope>NUCLEOTIDE SEQUENCE [LARGE SCALE GENOMIC DNA]</scope>
    <source>
        <strain evidence="9 10">NML150140-1</strain>
    </source>
</reference>
<feature type="transmembrane region" description="Helical" evidence="8">
    <location>
        <begin position="229"/>
        <end position="254"/>
    </location>
</feature>
<keyword evidence="6 8" id="KW-1133">Transmembrane helix</keyword>
<evidence type="ECO:0008006" key="11">
    <source>
        <dbReference type="Google" id="ProtNLM"/>
    </source>
</evidence>
<feature type="transmembrane region" description="Helical" evidence="8">
    <location>
        <begin position="35"/>
        <end position="55"/>
    </location>
</feature>
<evidence type="ECO:0000256" key="4">
    <source>
        <dbReference type="ARBA" id="ARBA00022475"/>
    </source>
</evidence>
<keyword evidence="7 8" id="KW-0472">Membrane</keyword>
<feature type="transmembrane region" description="Helical" evidence="8">
    <location>
        <begin position="198"/>
        <end position="217"/>
    </location>
</feature>
<feature type="transmembrane region" description="Helical" evidence="8">
    <location>
        <begin position="118"/>
        <end position="143"/>
    </location>
</feature>
<keyword evidence="4" id="KW-1003">Cell membrane</keyword>
<feature type="transmembrane region" description="Helical" evidence="8">
    <location>
        <begin position="260"/>
        <end position="280"/>
    </location>
</feature>
<feature type="transmembrane region" description="Helical" evidence="8">
    <location>
        <begin position="292"/>
        <end position="314"/>
    </location>
</feature>
<sequence>MITTILQQIIIMFILAAVGYLLFRGGKISTEGSKSIGNILLYVSLPCVIVNGFLVEKTEERLAGLGWSALAAAIILLLSIVIARLFFKKDGVASFAAAFSNPGFYGVPLIVAQFSDGAVFYIAAFIAFLNLLQWSWGVSVLVADKAGNPKVRESAGEMAAKWAKKLFKAPFFVAIVIGILLFLLPVTLPAVIDKSIDFLANLNTPLAMFVTGIYLAQTDIKKMFLRGRLYAISILRLMIIPLVAMVFLCLLPASMTELKMALLIAAACPVGTNVAVYAQLYDCDYPYAVETVVISTLLSIVTIPVIVGMGSWFWGIV</sequence>
<evidence type="ECO:0000256" key="6">
    <source>
        <dbReference type="ARBA" id="ARBA00022989"/>
    </source>
</evidence>
<protein>
    <recommendedName>
        <fullName evidence="11">Membrane transport protein</fullName>
    </recommendedName>
</protein>
<dbReference type="InterPro" id="IPR038770">
    <property type="entry name" value="Na+/solute_symporter_sf"/>
</dbReference>
<evidence type="ECO:0000313" key="9">
    <source>
        <dbReference type="EMBL" id="ODR39318.1"/>
    </source>
</evidence>